<dbReference type="PANTHER" id="PTHR34203">
    <property type="entry name" value="METHYLTRANSFERASE, FKBM FAMILY PROTEIN"/>
    <property type="match status" value="1"/>
</dbReference>
<dbReference type="Pfam" id="PF05050">
    <property type="entry name" value="Methyltransf_21"/>
    <property type="match status" value="1"/>
</dbReference>
<gene>
    <name evidence="2" type="ORF">EDS130_LOCUS34740</name>
    <name evidence="3" type="ORF">XAT740_LOCUS33341</name>
</gene>
<sequence>MSQSNYSNKMICSLTSILTQANKFHEVLSKDDLWSSCYGNDYLSMLYLADLHNPWLQNKLFFDIDANKGYTIASWLSIWMPEKNVDPKSLYKYLSHILKINDCGVCSDCNETILNTVQINNPTYKRLTIHAFEPMKSTYEILDQVRTWMNLSTLYVHQLAISNSTGTANMKKCPAGGEVCGLITNDDTARNDKVFQTPTVTLDDFIEQKKIQQKIDLLKIDTEGAHPLALQGAKKLFSRKQIIRLLIFENHGISTWKTTSLLTVIDFLGKEGFICYMLGKTGLARLTNCWSPVFEVKSWSNVLCVHREEEHL</sequence>
<dbReference type="SUPFAM" id="SSF53335">
    <property type="entry name" value="S-adenosyl-L-methionine-dependent methyltransferases"/>
    <property type="match status" value="1"/>
</dbReference>
<accession>A0A815JGN6</accession>
<dbReference type="EMBL" id="CAJNOR010003176">
    <property type="protein sequence ID" value="CAF1386049.1"/>
    <property type="molecule type" value="Genomic_DNA"/>
</dbReference>
<name>A0A815JGN6_ADIRI</name>
<dbReference type="AlphaFoldDB" id="A0A815JGN6"/>
<evidence type="ECO:0000313" key="2">
    <source>
        <dbReference type="EMBL" id="CAF1377655.1"/>
    </source>
</evidence>
<protein>
    <recommendedName>
        <fullName evidence="1">Methyltransferase FkbM domain-containing protein</fullName>
    </recommendedName>
</protein>
<organism evidence="2 5">
    <name type="scientific">Adineta ricciae</name>
    <name type="common">Rotifer</name>
    <dbReference type="NCBI Taxonomy" id="249248"/>
    <lineage>
        <taxon>Eukaryota</taxon>
        <taxon>Metazoa</taxon>
        <taxon>Spiralia</taxon>
        <taxon>Gnathifera</taxon>
        <taxon>Rotifera</taxon>
        <taxon>Eurotatoria</taxon>
        <taxon>Bdelloidea</taxon>
        <taxon>Adinetida</taxon>
        <taxon>Adinetidae</taxon>
        <taxon>Adineta</taxon>
    </lineage>
</organism>
<evidence type="ECO:0000259" key="1">
    <source>
        <dbReference type="Pfam" id="PF05050"/>
    </source>
</evidence>
<keyword evidence="4" id="KW-1185">Reference proteome</keyword>
<dbReference type="OrthoDB" id="530233at2759"/>
<dbReference type="InterPro" id="IPR052514">
    <property type="entry name" value="SAM-dependent_MTase"/>
</dbReference>
<comment type="caution">
    <text evidence="2">The sequence shown here is derived from an EMBL/GenBank/DDBJ whole genome shotgun (WGS) entry which is preliminary data.</text>
</comment>
<dbReference type="Gene3D" id="3.40.50.150">
    <property type="entry name" value="Vaccinia Virus protein VP39"/>
    <property type="match status" value="1"/>
</dbReference>
<feature type="domain" description="Methyltransferase FkbM" evidence="1">
    <location>
        <begin position="126"/>
        <end position="274"/>
    </location>
</feature>
<dbReference type="PANTHER" id="PTHR34203:SF15">
    <property type="entry name" value="SLL1173 PROTEIN"/>
    <property type="match status" value="1"/>
</dbReference>
<evidence type="ECO:0000313" key="5">
    <source>
        <dbReference type="Proteomes" id="UP000663852"/>
    </source>
</evidence>
<dbReference type="InterPro" id="IPR029063">
    <property type="entry name" value="SAM-dependent_MTases_sf"/>
</dbReference>
<dbReference type="Proteomes" id="UP000663828">
    <property type="component" value="Unassembled WGS sequence"/>
</dbReference>
<proteinExistence type="predicted"/>
<dbReference type="EMBL" id="CAJNOJ010000295">
    <property type="protein sequence ID" value="CAF1377655.1"/>
    <property type="molecule type" value="Genomic_DNA"/>
</dbReference>
<evidence type="ECO:0000313" key="4">
    <source>
        <dbReference type="Proteomes" id="UP000663828"/>
    </source>
</evidence>
<dbReference type="NCBIfam" id="TIGR01444">
    <property type="entry name" value="fkbM_fam"/>
    <property type="match status" value="1"/>
</dbReference>
<dbReference type="InterPro" id="IPR006342">
    <property type="entry name" value="FkbM_mtfrase"/>
</dbReference>
<reference evidence="2" key="1">
    <citation type="submission" date="2021-02" db="EMBL/GenBank/DDBJ databases">
        <authorList>
            <person name="Nowell W R."/>
        </authorList>
    </citation>
    <scope>NUCLEOTIDE SEQUENCE</scope>
</reference>
<evidence type="ECO:0000313" key="3">
    <source>
        <dbReference type="EMBL" id="CAF1386049.1"/>
    </source>
</evidence>
<dbReference type="Proteomes" id="UP000663852">
    <property type="component" value="Unassembled WGS sequence"/>
</dbReference>